<dbReference type="AlphaFoldDB" id="A0A0U1LJG7"/>
<dbReference type="SUPFAM" id="SSF75304">
    <property type="entry name" value="Amidase signature (AS) enzymes"/>
    <property type="match status" value="1"/>
</dbReference>
<protein>
    <recommendedName>
        <fullName evidence="1">Amidase domain-containing protein</fullName>
    </recommendedName>
</protein>
<gene>
    <name evidence="2" type="ORF">PISL3812_00486</name>
</gene>
<dbReference type="PANTHER" id="PTHR42678">
    <property type="entry name" value="AMIDASE"/>
    <property type="match status" value="1"/>
</dbReference>
<dbReference type="PANTHER" id="PTHR42678:SF34">
    <property type="entry name" value="OS04G0183300 PROTEIN"/>
    <property type="match status" value="1"/>
</dbReference>
<dbReference type="Pfam" id="PF01425">
    <property type="entry name" value="Amidase"/>
    <property type="match status" value="1"/>
</dbReference>
<feature type="domain" description="Amidase" evidence="1">
    <location>
        <begin position="27"/>
        <end position="469"/>
    </location>
</feature>
<accession>A0A0U1LJG7</accession>
<evidence type="ECO:0000313" key="2">
    <source>
        <dbReference type="EMBL" id="CRG83138.1"/>
    </source>
</evidence>
<dbReference type="OrthoDB" id="566138at2759"/>
<dbReference type="InterPro" id="IPR036928">
    <property type="entry name" value="AS_sf"/>
</dbReference>
<sequence length="487" mass="52897">MAFNALITSATDLQQSLEENKITSVQILYEYFAQIDRHEPTLNALISPAPRDNVLAIARALDQERQEGKLRSSFHGIPIILKDSFVTASDLGMSTTAGSRAFIGSKASKNGTITQRLINAGLIILGKGNMTEFAGMKMTTMMPGWSAHGGQTLSPYVRKMEENEKLLGHSAPGGSSTGSAVAVAAGFSPLALGTETIGSIITPATRAGLYALKPTIGIQDTTGLYSMTDFFDSPGPMAKSASDVHVLSEILLDQSFNFSQLGLWEGFSVGFVDPRVWNMAPNFCTQFEGTAEQMVDEYEETVSSLQSHGCPLRYPVSLSDTSNLRGILPIAYWDFKNICIPRFIRAFDECPVSSVVDIVKYNKDNSETALPTPFTEQNDLEGAMNSTESKQKIDALKQELRITAKQILDKAFDKEGINLLAAPGDSPICVHAAAAGYPVAAVPIGQLRYNNRPFGLCLVAKANEEETLLHFMRSYEHIAKPRPTPNI</sequence>
<evidence type="ECO:0000259" key="1">
    <source>
        <dbReference type="Pfam" id="PF01425"/>
    </source>
</evidence>
<proteinExistence type="predicted"/>
<name>A0A0U1LJG7_TALIS</name>
<dbReference type="STRING" id="28573.A0A0U1LJG7"/>
<organism evidence="2 3">
    <name type="scientific">Talaromyces islandicus</name>
    <name type="common">Penicillium islandicum</name>
    <dbReference type="NCBI Taxonomy" id="28573"/>
    <lineage>
        <taxon>Eukaryota</taxon>
        <taxon>Fungi</taxon>
        <taxon>Dikarya</taxon>
        <taxon>Ascomycota</taxon>
        <taxon>Pezizomycotina</taxon>
        <taxon>Eurotiomycetes</taxon>
        <taxon>Eurotiomycetidae</taxon>
        <taxon>Eurotiales</taxon>
        <taxon>Trichocomaceae</taxon>
        <taxon>Talaromyces</taxon>
        <taxon>Talaromyces sect. Islandici</taxon>
    </lineage>
</organism>
<evidence type="ECO:0000313" key="3">
    <source>
        <dbReference type="Proteomes" id="UP000054383"/>
    </source>
</evidence>
<dbReference type="OMA" id="ILHEWDT"/>
<dbReference type="InterPro" id="IPR023631">
    <property type="entry name" value="Amidase_dom"/>
</dbReference>
<reference evidence="2 3" key="1">
    <citation type="submission" date="2015-04" db="EMBL/GenBank/DDBJ databases">
        <authorList>
            <person name="Syromyatnikov M.Y."/>
            <person name="Popov V.N."/>
        </authorList>
    </citation>
    <scope>NUCLEOTIDE SEQUENCE [LARGE SCALE GENOMIC DNA]</scope>
    <source>
        <strain evidence="2">WF-38-12</strain>
    </source>
</reference>
<dbReference type="Gene3D" id="3.90.1300.10">
    <property type="entry name" value="Amidase signature (AS) domain"/>
    <property type="match status" value="1"/>
</dbReference>
<dbReference type="Proteomes" id="UP000054383">
    <property type="component" value="Unassembled WGS sequence"/>
</dbReference>
<dbReference type="EMBL" id="CVMT01000001">
    <property type="protein sequence ID" value="CRG83138.1"/>
    <property type="molecule type" value="Genomic_DNA"/>
</dbReference>
<keyword evidence="3" id="KW-1185">Reference proteome</keyword>